<organism evidence="7 8">
    <name type="scientific">Plasmodium ovale curtisi</name>
    <dbReference type="NCBI Taxonomy" id="864141"/>
    <lineage>
        <taxon>Eukaryota</taxon>
        <taxon>Sar</taxon>
        <taxon>Alveolata</taxon>
        <taxon>Apicomplexa</taxon>
        <taxon>Aconoidasida</taxon>
        <taxon>Haemosporida</taxon>
        <taxon>Plasmodiidae</taxon>
        <taxon>Plasmodium</taxon>
        <taxon>Plasmodium (Plasmodium)</taxon>
    </lineage>
</organism>
<evidence type="ECO:0000256" key="2">
    <source>
        <dbReference type="ARBA" id="ARBA00023242"/>
    </source>
</evidence>
<feature type="domain" description="HMG box" evidence="5">
    <location>
        <begin position="31"/>
        <end position="101"/>
    </location>
</feature>
<protein>
    <submittedName>
        <fullName evidence="7">High mobility group protein</fullName>
    </submittedName>
</protein>
<dbReference type="Proteomes" id="UP000078546">
    <property type="component" value="Unassembled WGS sequence"/>
</dbReference>
<keyword evidence="1 3" id="KW-0238">DNA-binding</keyword>
<evidence type="ECO:0000256" key="4">
    <source>
        <dbReference type="SAM" id="MobiDB-lite"/>
    </source>
</evidence>
<reference evidence="7" key="2">
    <citation type="submission" date="2016-05" db="EMBL/GenBank/DDBJ databases">
        <authorList>
            <person name="Lavstsen T."/>
            <person name="Jespersen J.S."/>
        </authorList>
    </citation>
    <scope>NUCLEOTIDE SEQUENCE [LARGE SCALE GENOMIC DNA]</scope>
</reference>
<dbReference type="GO" id="GO:0003677">
    <property type="term" value="F:DNA binding"/>
    <property type="evidence" value="ECO:0007669"/>
    <property type="project" value="UniProtKB-UniRule"/>
</dbReference>
<feature type="DNA-binding region" description="HMG box" evidence="3">
    <location>
        <begin position="31"/>
        <end position="101"/>
    </location>
</feature>
<dbReference type="Pfam" id="PF00505">
    <property type="entry name" value="HMG_box"/>
    <property type="match status" value="1"/>
</dbReference>
<dbReference type="VEuPathDB" id="PlasmoDB:PocGH01_13013100"/>
<sequence>MEDVKKFKDIKNSGAKEVKKRRKNKKDPLAPKRSLSAYMFFAKEKRAEIISRDPELNKDVATVGKMIGEAWNKLEEGDRIPYEKKAQEDKVRYEKEKVEYAKSKVKA</sequence>
<dbReference type="FunFam" id="1.10.30.10:FF:000037">
    <property type="entry name" value="High mobility group protein B2"/>
    <property type="match status" value="1"/>
</dbReference>
<keyword evidence="2 3" id="KW-0539">Nucleus</keyword>
<proteinExistence type="predicted"/>
<gene>
    <name evidence="7" type="ORF">POVCU1_037050</name>
    <name evidence="6" type="ORF">POVCU2_0040150</name>
</gene>
<evidence type="ECO:0000313" key="8">
    <source>
        <dbReference type="Proteomes" id="UP000078546"/>
    </source>
</evidence>
<name>A0A1A8WWE1_PLAOA</name>
<dbReference type="InterPro" id="IPR050342">
    <property type="entry name" value="HMGB"/>
</dbReference>
<reference evidence="8 9" key="1">
    <citation type="submission" date="2016-05" db="EMBL/GenBank/DDBJ databases">
        <authorList>
            <person name="Naeem Raeece"/>
        </authorList>
    </citation>
    <scope>NUCLEOTIDE SEQUENCE [LARGE SCALE GENOMIC DNA]</scope>
</reference>
<dbReference type="AlphaFoldDB" id="A0A1A8WWE1"/>
<dbReference type="GO" id="GO:0005634">
    <property type="term" value="C:nucleus"/>
    <property type="evidence" value="ECO:0007669"/>
    <property type="project" value="UniProtKB-UniRule"/>
</dbReference>
<dbReference type="EMBL" id="FLQV01000683">
    <property type="protein sequence ID" value="SBS97296.1"/>
    <property type="molecule type" value="Genomic_DNA"/>
</dbReference>
<dbReference type="EMBL" id="FLQU01000529">
    <property type="protein sequence ID" value="SBS86958.1"/>
    <property type="molecule type" value="Genomic_DNA"/>
</dbReference>
<dbReference type="Gene3D" id="1.10.30.10">
    <property type="entry name" value="High mobility group box domain"/>
    <property type="match status" value="1"/>
</dbReference>
<accession>A0A1A8WWE1</accession>
<evidence type="ECO:0000313" key="6">
    <source>
        <dbReference type="EMBL" id="SBS86958.1"/>
    </source>
</evidence>
<evidence type="ECO:0000313" key="9">
    <source>
        <dbReference type="Proteomes" id="UP000078560"/>
    </source>
</evidence>
<dbReference type="SUPFAM" id="SSF47095">
    <property type="entry name" value="HMG-box"/>
    <property type="match status" value="1"/>
</dbReference>
<evidence type="ECO:0000256" key="3">
    <source>
        <dbReference type="PROSITE-ProRule" id="PRU00267"/>
    </source>
</evidence>
<evidence type="ECO:0000256" key="1">
    <source>
        <dbReference type="ARBA" id="ARBA00023125"/>
    </source>
</evidence>
<dbReference type="InterPro" id="IPR036910">
    <property type="entry name" value="HMG_box_dom_sf"/>
</dbReference>
<evidence type="ECO:0000259" key="5">
    <source>
        <dbReference type="PROSITE" id="PS50118"/>
    </source>
</evidence>
<feature type="region of interest" description="Disordered" evidence="4">
    <location>
        <begin position="1"/>
        <end position="31"/>
    </location>
</feature>
<feature type="compositionally biased region" description="Basic and acidic residues" evidence="4">
    <location>
        <begin position="1"/>
        <end position="17"/>
    </location>
</feature>
<dbReference type="InterPro" id="IPR009071">
    <property type="entry name" value="HMG_box_dom"/>
</dbReference>
<dbReference type="PROSITE" id="PS50118">
    <property type="entry name" value="HMG_BOX_2"/>
    <property type="match status" value="1"/>
</dbReference>
<evidence type="ECO:0000313" key="7">
    <source>
        <dbReference type="EMBL" id="SBS97296.1"/>
    </source>
</evidence>
<dbReference type="PANTHER" id="PTHR48112">
    <property type="entry name" value="HIGH MOBILITY GROUP PROTEIN DSP1"/>
    <property type="match status" value="1"/>
</dbReference>
<dbReference type="SMART" id="SM00398">
    <property type="entry name" value="HMG"/>
    <property type="match status" value="1"/>
</dbReference>
<dbReference type="PANTHER" id="PTHR48112:SF22">
    <property type="entry name" value="MITOCHONDRIAL TRANSCRIPTION FACTOR A, ISOFORM B"/>
    <property type="match status" value="1"/>
</dbReference>
<dbReference type="Proteomes" id="UP000078560">
    <property type="component" value="Unassembled WGS sequence"/>
</dbReference>